<feature type="binding site" evidence="2">
    <location>
        <position position="75"/>
    </location>
    <ligand>
        <name>Fe cation</name>
        <dbReference type="ChEBI" id="CHEBI:24875"/>
    </ligand>
</feature>
<evidence type="ECO:0000256" key="1">
    <source>
        <dbReference type="ARBA" id="ARBA00008416"/>
    </source>
</evidence>
<keyword evidence="8" id="KW-1185">Reference proteome</keyword>
<dbReference type="CDD" id="cd02247">
    <property type="entry name" value="cupin_pirin_C"/>
    <property type="match status" value="1"/>
</dbReference>
<evidence type="ECO:0000256" key="3">
    <source>
        <dbReference type="RuleBase" id="RU003457"/>
    </source>
</evidence>
<dbReference type="PIRSF" id="PIRSF006232">
    <property type="entry name" value="Pirin"/>
    <property type="match status" value="1"/>
</dbReference>
<feature type="binding site" evidence="2">
    <location>
        <position position="119"/>
    </location>
    <ligand>
        <name>Fe cation</name>
        <dbReference type="ChEBI" id="CHEBI:24875"/>
    </ligand>
</feature>
<reference evidence="7 8" key="1">
    <citation type="submission" date="2020-08" db="EMBL/GenBank/DDBJ databases">
        <title>Genome sequence of Rhodobacteraceae bacterium Lw-13e.</title>
        <authorList>
            <person name="Poehlein A."/>
            <person name="Wolter L."/>
            <person name="Daniel R."/>
            <person name="Brinkhoff T."/>
        </authorList>
    </citation>
    <scope>NUCLEOTIDE SEQUENCE [LARGE SCALE GENOMIC DNA]</scope>
    <source>
        <strain evidence="7 8">Lw-13e</strain>
    </source>
</reference>
<dbReference type="InterPro" id="IPR008778">
    <property type="entry name" value="Pirin_C_dom"/>
</dbReference>
<dbReference type="EMBL" id="CP060436">
    <property type="protein sequence ID" value="QPM91334.1"/>
    <property type="molecule type" value="Genomic_DNA"/>
</dbReference>
<dbReference type="Proteomes" id="UP000283786">
    <property type="component" value="Chromosome"/>
</dbReference>
<sequence length="326" mass="35469">MSWNPLVDLTDPDAIARDAIETVIVPRSRDIGGFEVRRALPSPRRQMVGPFIFFDQMGPADLVTGDRLDVRPHPHIGLGTVTYLYDGAVQHRDSVGSDQVIRPGEVNWMVAGRGVSHSERSPEGGGAGRLYGIQTWVALPEDEEETAPFFQHFAQPALPLLEAEGITARLILGTAFGETAPARLFSEAFYLDVTLVPGAALPLPDDHEDRAVHVSCGEVTVAGQSYPAGQVLVFRPGDRISLRAGPQGARLLALGGATLNGPRYIWWNFVASTPERIAAAKIAWKTADWGRGQFDLPPDDRGEFIPLPEDRGGRMTPMRAGPRGRR</sequence>
<dbReference type="PANTHER" id="PTHR13903">
    <property type="entry name" value="PIRIN-RELATED"/>
    <property type="match status" value="1"/>
</dbReference>
<dbReference type="GO" id="GO:0046872">
    <property type="term" value="F:metal ion binding"/>
    <property type="evidence" value="ECO:0007669"/>
    <property type="project" value="UniProtKB-KW"/>
</dbReference>
<keyword evidence="2" id="KW-0408">Iron</keyword>
<evidence type="ECO:0000256" key="2">
    <source>
        <dbReference type="PIRSR" id="PIRSR006232-1"/>
    </source>
</evidence>
<comment type="cofactor">
    <cofactor evidence="2">
        <name>Fe cation</name>
        <dbReference type="ChEBI" id="CHEBI:24875"/>
    </cofactor>
    <text evidence="2">Binds 1 Fe cation per subunit.</text>
</comment>
<evidence type="ECO:0000256" key="4">
    <source>
        <dbReference type="SAM" id="MobiDB-lite"/>
    </source>
</evidence>
<dbReference type="InterPro" id="IPR014710">
    <property type="entry name" value="RmlC-like_jellyroll"/>
</dbReference>
<feature type="binding site" evidence="2">
    <location>
        <position position="73"/>
    </location>
    <ligand>
        <name>Fe cation</name>
        <dbReference type="ChEBI" id="CHEBI:24875"/>
    </ligand>
</feature>
<feature type="compositionally biased region" description="Basic and acidic residues" evidence="4">
    <location>
        <begin position="298"/>
        <end position="313"/>
    </location>
</feature>
<dbReference type="AlphaFoldDB" id="A0A418SB45"/>
<dbReference type="PANTHER" id="PTHR13903:SF8">
    <property type="entry name" value="PIRIN"/>
    <property type="match status" value="1"/>
</dbReference>
<evidence type="ECO:0000313" key="8">
    <source>
        <dbReference type="Proteomes" id="UP000283786"/>
    </source>
</evidence>
<dbReference type="Gene3D" id="2.60.120.10">
    <property type="entry name" value="Jelly Rolls"/>
    <property type="match status" value="2"/>
</dbReference>
<dbReference type="Pfam" id="PF02678">
    <property type="entry name" value="Pirin"/>
    <property type="match status" value="1"/>
</dbReference>
<keyword evidence="2" id="KW-0479">Metal-binding</keyword>
<evidence type="ECO:0000259" key="6">
    <source>
        <dbReference type="Pfam" id="PF05726"/>
    </source>
</evidence>
<evidence type="ECO:0000259" key="5">
    <source>
        <dbReference type="Pfam" id="PF02678"/>
    </source>
</evidence>
<gene>
    <name evidence="7" type="ORF">PSAL_025870</name>
</gene>
<dbReference type="CDD" id="cd02909">
    <property type="entry name" value="cupin_pirin_N"/>
    <property type="match status" value="1"/>
</dbReference>
<feature type="region of interest" description="Disordered" evidence="4">
    <location>
        <begin position="298"/>
        <end position="326"/>
    </location>
</feature>
<dbReference type="OrthoDB" id="9780903at2"/>
<dbReference type="InterPro" id="IPR003829">
    <property type="entry name" value="Pirin_N_dom"/>
</dbReference>
<dbReference type="RefSeq" id="WP_119841046.1">
    <property type="nucleotide sequence ID" value="NZ_CP060436.1"/>
</dbReference>
<dbReference type="InterPro" id="IPR011051">
    <property type="entry name" value="RmlC_Cupin_sf"/>
</dbReference>
<organism evidence="7 8">
    <name type="scientific">Pseudooceanicola algae</name>
    <dbReference type="NCBI Taxonomy" id="1537215"/>
    <lineage>
        <taxon>Bacteria</taxon>
        <taxon>Pseudomonadati</taxon>
        <taxon>Pseudomonadota</taxon>
        <taxon>Alphaproteobacteria</taxon>
        <taxon>Rhodobacterales</taxon>
        <taxon>Paracoccaceae</taxon>
        <taxon>Pseudooceanicola</taxon>
    </lineage>
</organism>
<accession>A0A418SB45</accession>
<proteinExistence type="inferred from homology"/>
<dbReference type="KEGG" id="palw:PSAL_025870"/>
<name>A0A418SB45_9RHOB</name>
<comment type="similarity">
    <text evidence="1 3">Belongs to the pirin family.</text>
</comment>
<dbReference type="InterPro" id="IPR012093">
    <property type="entry name" value="Pirin"/>
</dbReference>
<dbReference type="SUPFAM" id="SSF51182">
    <property type="entry name" value="RmlC-like cupins"/>
    <property type="match status" value="1"/>
</dbReference>
<protein>
    <submittedName>
        <fullName evidence="7">Uncharacterized protein</fullName>
    </submittedName>
</protein>
<feature type="domain" description="Pirin N-terminal" evidence="5">
    <location>
        <begin position="34"/>
        <end position="137"/>
    </location>
</feature>
<dbReference type="Pfam" id="PF05726">
    <property type="entry name" value="Pirin_C"/>
    <property type="match status" value="1"/>
</dbReference>
<evidence type="ECO:0000313" key="7">
    <source>
        <dbReference type="EMBL" id="QPM91334.1"/>
    </source>
</evidence>
<feature type="domain" description="Pirin C-terminal" evidence="6">
    <location>
        <begin position="190"/>
        <end position="287"/>
    </location>
</feature>
<feature type="binding site" evidence="2">
    <location>
        <position position="117"/>
    </location>
    <ligand>
        <name>Fe cation</name>
        <dbReference type="ChEBI" id="CHEBI:24875"/>
    </ligand>
</feature>